<keyword evidence="3" id="KW-0238">DNA-binding</keyword>
<evidence type="ECO:0000256" key="3">
    <source>
        <dbReference type="ARBA" id="ARBA00023125"/>
    </source>
</evidence>
<gene>
    <name evidence="6" type="ORF">CCO03_17455</name>
</gene>
<name>A0A1Y0ERE4_9BURK</name>
<proteinExistence type="inferred from homology"/>
<dbReference type="Proteomes" id="UP000196138">
    <property type="component" value="Chromosome"/>
</dbReference>
<sequence>MHHLRFLHYLEAVARCGSIRAAAETLHVASSAVNRRIQDLEAELGTPLFERLPRGVRLTAAGELFLGYARRRQADLDHVRSQIEDLRGLRRGHITVAASQALAPTFLPQAIHAFQTSRPGIAFDVKVLDRDSAVRAVADFEADLGLIFNPPDLRGLAVLAQARQRTCAVVAPDHPLAGRTSVRLKDCLKYPVALPDRSLSGRSVLEDLFQQSSASPQAPLVSNSYEMMRGFAREAGGVSFQIEIGAGPAAGTVAIPIDERGLPTGRLVLVALRDRALPMAAAAFAEFVTHKLAAANQNGA</sequence>
<dbReference type="RefSeq" id="WP_087283157.1">
    <property type="nucleotide sequence ID" value="NZ_CP021455.1"/>
</dbReference>
<dbReference type="FunFam" id="1.10.10.10:FF:000001">
    <property type="entry name" value="LysR family transcriptional regulator"/>
    <property type="match status" value="1"/>
</dbReference>
<dbReference type="Gene3D" id="3.40.190.290">
    <property type="match status" value="1"/>
</dbReference>
<dbReference type="EMBL" id="CP021455">
    <property type="protein sequence ID" value="ARU06225.1"/>
    <property type="molecule type" value="Genomic_DNA"/>
</dbReference>
<comment type="similarity">
    <text evidence="1">Belongs to the LysR transcriptional regulatory family.</text>
</comment>
<evidence type="ECO:0000259" key="5">
    <source>
        <dbReference type="PROSITE" id="PS50931"/>
    </source>
</evidence>
<accession>A0A1Y0ERE4</accession>
<dbReference type="PANTHER" id="PTHR30419">
    <property type="entry name" value="HTH-TYPE TRANSCRIPTIONAL REGULATOR YBHD"/>
    <property type="match status" value="1"/>
</dbReference>
<evidence type="ECO:0000256" key="1">
    <source>
        <dbReference type="ARBA" id="ARBA00009437"/>
    </source>
</evidence>
<dbReference type="InterPro" id="IPR036390">
    <property type="entry name" value="WH_DNA-bd_sf"/>
</dbReference>
<dbReference type="OrthoDB" id="8839922at2"/>
<dbReference type="InterPro" id="IPR050950">
    <property type="entry name" value="HTH-type_LysR_regulators"/>
</dbReference>
<keyword evidence="4" id="KW-0804">Transcription</keyword>
<dbReference type="SUPFAM" id="SSF46785">
    <property type="entry name" value="Winged helix' DNA-binding domain"/>
    <property type="match status" value="1"/>
</dbReference>
<keyword evidence="7" id="KW-1185">Reference proteome</keyword>
<dbReference type="PRINTS" id="PR00039">
    <property type="entry name" value="HTHLYSR"/>
</dbReference>
<dbReference type="PROSITE" id="PS50931">
    <property type="entry name" value="HTH_LYSR"/>
    <property type="match status" value="1"/>
</dbReference>
<keyword evidence="2" id="KW-0805">Transcription regulation</keyword>
<feature type="domain" description="HTH lysR-type" evidence="5">
    <location>
        <begin position="1"/>
        <end position="59"/>
    </location>
</feature>
<dbReference type="Pfam" id="PF00126">
    <property type="entry name" value="HTH_1"/>
    <property type="match status" value="1"/>
</dbReference>
<dbReference type="GO" id="GO:0003677">
    <property type="term" value="F:DNA binding"/>
    <property type="evidence" value="ECO:0007669"/>
    <property type="project" value="UniProtKB-KW"/>
</dbReference>
<dbReference type="Gene3D" id="1.10.10.10">
    <property type="entry name" value="Winged helix-like DNA-binding domain superfamily/Winged helix DNA-binding domain"/>
    <property type="match status" value="1"/>
</dbReference>
<dbReference type="InterPro" id="IPR000847">
    <property type="entry name" value="LysR_HTH_N"/>
</dbReference>
<dbReference type="GO" id="GO:0003700">
    <property type="term" value="F:DNA-binding transcription factor activity"/>
    <property type="evidence" value="ECO:0007669"/>
    <property type="project" value="InterPro"/>
</dbReference>
<dbReference type="PANTHER" id="PTHR30419:SF8">
    <property type="entry name" value="NITROGEN ASSIMILATION TRANSCRIPTIONAL ACTIVATOR-RELATED"/>
    <property type="match status" value="1"/>
</dbReference>
<evidence type="ECO:0000313" key="7">
    <source>
        <dbReference type="Proteomes" id="UP000196138"/>
    </source>
</evidence>
<evidence type="ECO:0000256" key="4">
    <source>
        <dbReference type="ARBA" id="ARBA00023163"/>
    </source>
</evidence>
<reference evidence="6 7" key="1">
    <citation type="submission" date="2017-05" db="EMBL/GenBank/DDBJ databases">
        <authorList>
            <person name="Song R."/>
            <person name="Chenine A.L."/>
            <person name="Ruprecht R.M."/>
        </authorList>
    </citation>
    <scope>NUCLEOTIDE SEQUENCE [LARGE SCALE GENOMIC DNA]</scope>
    <source>
        <strain evidence="6 7">DSM 26136</strain>
    </source>
</reference>
<protein>
    <recommendedName>
        <fullName evidence="5">HTH lysR-type domain-containing protein</fullName>
    </recommendedName>
</protein>
<dbReference type="SUPFAM" id="SSF53850">
    <property type="entry name" value="Periplasmic binding protein-like II"/>
    <property type="match status" value="1"/>
</dbReference>
<dbReference type="AlphaFoldDB" id="A0A1Y0ERE4"/>
<evidence type="ECO:0000256" key="2">
    <source>
        <dbReference type="ARBA" id="ARBA00023015"/>
    </source>
</evidence>
<evidence type="ECO:0000313" key="6">
    <source>
        <dbReference type="EMBL" id="ARU06225.1"/>
    </source>
</evidence>
<dbReference type="InterPro" id="IPR005119">
    <property type="entry name" value="LysR_subst-bd"/>
</dbReference>
<organism evidence="6 7">
    <name type="scientific">Comamonas serinivorans</name>
    <dbReference type="NCBI Taxonomy" id="1082851"/>
    <lineage>
        <taxon>Bacteria</taxon>
        <taxon>Pseudomonadati</taxon>
        <taxon>Pseudomonadota</taxon>
        <taxon>Betaproteobacteria</taxon>
        <taxon>Burkholderiales</taxon>
        <taxon>Comamonadaceae</taxon>
        <taxon>Comamonas</taxon>
    </lineage>
</organism>
<dbReference type="GO" id="GO:0005829">
    <property type="term" value="C:cytosol"/>
    <property type="evidence" value="ECO:0007669"/>
    <property type="project" value="TreeGrafter"/>
</dbReference>
<dbReference type="InterPro" id="IPR036388">
    <property type="entry name" value="WH-like_DNA-bd_sf"/>
</dbReference>
<dbReference type="KEGG" id="cser:CCO03_17455"/>
<dbReference type="Pfam" id="PF03466">
    <property type="entry name" value="LysR_substrate"/>
    <property type="match status" value="1"/>
</dbReference>